<dbReference type="EMBL" id="KZ668234">
    <property type="protein sequence ID" value="PPR88564.1"/>
    <property type="molecule type" value="Genomic_DNA"/>
</dbReference>
<reference evidence="2 3" key="1">
    <citation type="submission" date="2015-01" db="EMBL/GenBank/DDBJ databases">
        <title>Genome of allotetraploid Gossypium barbadense reveals genomic plasticity and fiber elongation in cotton evolution.</title>
        <authorList>
            <person name="Chen X."/>
            <person name="Liu X."/>
            <person name="Zhao B."/>
            <person name="Zheng H."/>
            <person name="Hu Y."/>
            <person name="Lu G."/>
            <person name="Yang C."/>
            <person name="Chen J."/>
            <person name="Shan C."/>
            <person name="Zhang L."/>
            <person name="Zhou Y."/>
            <person name="Wang L."/>
            <person name="Guo W."/>
            <person name="Bai Y."/>
            <person name="Ruan J."/>
            <person name="Shangguan X."/>
            <person name="Mao Y."/>
            <person name="Jiang J."/>
            <person name="Zhu Y."/>
            <person name="Lei J."/>
            <person name="Kang H."/>
            <person name="Chen S."/>
            <person name="He X."/>
            <person name="Wang R."/>
            <person name="Wang Y."/>
            <person name="Chen J."/>
            <person name="Wang L."/>
            <person name="Yu S."/>
            <person name="Wang B."/>
            <person name="Wei J."/>
            <person name="Song S."/>
            <person name="Lu X."/>
            <person name="Gao Z."/>
            <person name="Gu W."/>
            <person name="Deng X."/>
            <person name="Ma D."/>
            <person name="Wang S."/>
            <person name="Liang W."/>
            <person name="Fang L."/>
            <person name="Cai C."/>
            <person name="Zhu X."/>
            <person name="Zhou B."/>
            <person name="Zhang Y."/>
            <person name="Chen Z."/>
            <person name="Xu S."/>
            <person name="Zhu R."/>
            <person name="Wang S."/>
            <person name="Zhang T."/>
            <person name="Zhao G."/>
        </authorList>
    </citation>
    <scope>NUCLEOTIDE SEQUENCE [LARGE SCALE GENOMIC DNA]</scope>
    <source>
        <strain evidence="3">cv. Xinhai21</strain>
        <tissue evidence="2">Leaf</tissue>
    </source>
</reference>
<evidence type="ECO:0000313" key="2">
    <source>
        <dbReference type="EMBL" id="PPR88564.1"/>
    </source>
</evidence>
<gene>
    <name evidence="2" type="ORF">GOBAR_AA32121</name>
</gene>
<accession>A0A2P5WBU5</accession>
<name>A0A2P5WBU5_GOSBA</name>
<evidence type="ECO:0000256" key="1">
    <source>
        <dbReference type="SAM" id="MobiDB-lite"/>
    </source>
</evidence>
<feature type="region of interest" description="Disordered" evidence="1">
    <location>
        <begin position="1"/>
        <end position="21"/>
    </location>
</feature>
<feature type="compositionally biased region" description="Polar residues" evidence="1">
    <location>
        <begin position="1"/>
        <end position="14"/>
    </location>
</feature>
<sequence>MEKPEVSSQPSNIGANRDDPLPIPLRLVLNGEGNEIGKPSRCSGSQLKVGPGVFGKVLLEARWGIAGKGGEFSRWNPRKMTLPSFFLK</sequence>
<dbReference type="AlphaFoldDB" id="A0A2P5WBU5"/>
<evidence type="ECO:0000313" key="3">
    <source>
        <dbReference type="Proteomes" id="UP000239757"/>
    </source>
</evidence>
<dbReference type="Proteomes" id="UP000239757">
    <property type="component" value="Unassembled WGS sequence"/>
</dbReference>
<proteinExistence type="predicted"/>
<organism evidence="2 3">
    <name type="scientific">Gossypium barbadense</name>
    <name type="common">Sea Island cotton</name>
    <name type="synonym">Hibiscus barbadensis</name>
    <dbReference type="NCBI Taxonomy" id="3634"/>
    <lineage>
        <taxon>Eukaryota</taxon>
        <taxon>Viridiplantae</taxon>
        <taxon>Streptophyta</taxon>
        <taxon>Embryophyta</taxon>
        <taxon>Tracheophyta</taxon>
        <taxon>Spermatophyta</taxon>
        <taxon>Magnoliopsida</taxon>
        <taxon>eudicotyledons</taxon>
        <taxon>Gunneridae</taxon>
        <taxon>Pentapetalae</taxon>
        <taxon>rosids</taxon>
        <taxon>malvids</taxon>
        <taxon>Malvales</taxon>
        <taxon>Malvaceae</taxon>
        <taxon>Malvoideae</taxon>
        <taxon>Gossypium</taxon>
    </lineage>
</organism>
<protein>
    <submittedName>
        <fullName evidence="2">Uncharacterized protein</fullName>
    </submittedName>
</protein>